<evidence type="ECO:0000313" key="1">
    <source>
        <dbReference type="EMBL" id="KPW26438.1"/>
    </source>
</evidence>
<accession>A0A0N8QFX9</accession>
<protein>
    <submittedName>
        <fullName evidence="1">Uncharacterized protein</fullName>
    </submittedName>
</protein>
<comment type="caution">
    <text evidence="1">The sequence shown here is derived from an EMBL/GenBank/DDBJ whole genome shotgun (WGS) entry which is preliminary data.</text>
</comment>
<dbReference type="EMBL" id="LJPM01000045">
    <property type="protein sequence ID" value="KPW26438.1"/>
    <property type="molecule type" value="Genomic_DNA"/>
</dbReference>
<reference evidence="1 2" key="1">
    <citation type="submission" date="2015-09" db="EMBL/GenBank/DDBJ databases">
        <title>Genome announcement of multiple Pseudomonas syringae strains.</title>
        <authorList>
            <person name="Thakur S."/>
            <person name="Wang P.W."/>
            <person name="Gong Y."/>
            <person name="Weir B.S."/>
            <person name="Guttman D.S."/>
        </authorList>
    </citation>
    <scope>NUCLEOTIDE SEQUENCE [LARGE SCALE GENOMIC DNA]</scope>
    <source>
        <strain evidence="1 2">ICMP2802</strain>
    </source>
</reference>
<name>A0A0N8QFX9_PSESX</name>
<gene>
    <name evidence="1" type="ORF">ALO91_02926</name>
</gene>
<evidence type="ECO:0000313" key="2">
    <source>
        <dbReference type="Proteomes" id="UP000050297"/>
    </source>
</evidence>
<dbReference type="PATRIC" id="fig|199198.5.peg.4161"/>
<sequence>MLVLVVPARVQQLRNAALLENMLGTSLQPQALLISKRSASAFDGRVLPR</sequence>
<organism evidence="1 2">
    <name type="scientific">Pseudomonas syringae pv. aceris</name>
    <dbReference type="NCBI Taxonomy" id="199198"/>
    <lineage>
        <taxon>Bacteria</taxon>
        <taxon>Pseudomonadati</taxon>
        <taxon>Pseudomonadota</taxon>
        <taxon>Gammaproteobacteria</taxon>
        <taxon>Pseudomonadales</taxon>
        <taxon>Pseudomonadaceae</taxon>
        <taxon>Pseudomonas</taxon>
        <taxon>Pseudomonas syringae</taxon>
    </lineage>
</organism>
<dbReference type="AlphaFoldDB" id="A0A0N8QFX9"/>
<dbReference type="Proteomes" id="UP000050297">
    <property type="component" value="Unassembled WGS sequence"/>
</dbReference>
<proteinExistence type="predicted"/>